<dbReference type="EMBL" id="JACHJQ010000001">
    <property type="protein sequence ID" value="MBB4904564.1"/>
    <property type="molecule type" value="Genomic_DNA"/>
</dbReference>
<proteinExistence type="predicted"/>
<accession>A0A7W7Q0D5</accession>
<evidence type="ECO:0000313" key="2">
    <source>
        <dbReference type="EMBL" id="MBB4904564.1"/>
    </source>
</evidence>
<evidence type="ECO:0000313" key="3">
    <source>
        <dbReference type="Proteomes" id="UP000520767"/>
    </source>
</evidence>
<reference evidence="2 3" key="1">
    <citation type="submission" date="2020-08" db="EMBL/GenBank/DDBJ databases">
        <title>Genomic Encyclopedia of Type Strains, Phase III (KMG-III): the genomes of soil and plant-associated and newly described type strains.</title>
        <authorList>
            <person name="Whitman W."/>
        </authorList>
    </citation>
    <scope>NUCLEOTIDE SEQUENCE [LARGE SCALE GENOMIC DNA]</scope>
    <source>
        <strain evidence="2 3">CECT 8960</strain>
    </source>
</reference>
<keyword evidence="3" id="KW-1185">Reference proteome</keyword>
<sequence>MTFSASRTRRAECRARQSLGTTSHPVPDITMTPARVASSSLDSASAKGGELGGGVEVVNSALDARVHQRVRRVPERVGDVEQAVDILQCLAHRVGIVDIEHARPDAQCIGQFAVRPWSRPATVVSRPICTARSATSRPVYPVAP</sequence>
<protein>
    <submittedName>
        <fullName evidence="2">Uncharacterized protein</fullName>
    </submittedName>
</protein>
<organism evidence="2 3">
    <name type="scientific">Actinophytocola algeriensis</name>
    <dbReference type="NCBI Taxonomy" id="1768010"/>
    <lineage>
        <taxon>Bacteria</taxon>
        <taxon>Bacillati</taxon>
        <taxon>Actinomycetota</taxon>
        <taxon>Actinomycetes</taxon>
        <taxon>Pseudonocardiales</taxon>
        <taxon>Pseudonocardiaceae</taxon>
    </lineage>
</organism>
<evidence type="ECO:0000256" key="1">
    <source>
        <dbReference type="SAM" id="MobiDB-lite"/>
    </source>
</evidence>
<comment type="caution">
    <text evidence="2">The sequence shown here is derived from an EMBL/GenBank/DDBJ whole genome shotgun (WGS) entry which is preliminary data.</text>
</comment>
<gene>
    <name evidence="2" type="ORF">FHR82_000774</name>
</gene>
<dbReference type="AlphaFoldDB" id="A0A7W7Q0D5"/>
<feature type="region of interest" description="Disordered" evidence="1">
    <location>
        <begin position="1"/>
        <end position="30"/>
    </location>
</feature>
<name>A0A7W7Q0D5_9PSEU</name>
<dbReference type="Proteomes" id="UP000520767">
    <property type="component" value="Unassembled WGS sequence"/>
</dbReference>